<evidence type="ECO:0000256" key="2">
    <source>
        <dbReference type="SAM" id="SignalP"/>
    </source>
</evidence>
<dbReference type="SUPFAM" id="SSF53850">
    <property type="entry name" value="Periplasmic binding protein-like II"/>
    <property type="match status" value="1"/>
</dbReference>
<name>A0A9D2N0I7_9FIRM</name>
<dbReference type="PANTHER" id="PTHR43649">
    <property type="entry name" value="ARABINOSE-BINDING PROTEIN-RELATED"/>
    <property type="match status" value="1"/>
</dbReference>
<evidence type="ECO:0000313" key="4">
    <source>
        <dbReference type="Proteomes" id="UP000823910"/>
    </source>
</evidence>
<feature type="compositionally biased region" description="Low complexity" evidence="1">
    <location>
        <begin position="28"/>
        <end position="47"/>
    </location>
</feature>
<sequence>MKKTNRRYLGIAALIAVSITSICGCSGNSASSSSSSGSDTTGSVESSAENAEEITLRFSWWGGDARHQATQEVIELYESQNPGVTIVGEYMGLDGYKEKLMTQLAGNTAPDIMQVDVPWIADLNQQFHSFADINQYSQIDQSGFDPSFVEGYGMYDGILVGLPSGVNCVTMLLNTDVMEKFGIDAETVWNWDNLLEEGQKVNQQDPASYFLCIDQYSMVTRIVQPYLKQTTGNQLVNEDYTMGFTREDLVDLFSYIRQLFDLNVVEPAAQSFMFKSKYQENPLWMNQQACASLEWVASMQAVKEHFKDHADVTLPPIAPDNKNTGLVVRPAHLICINSNSAHPEEAAKFLDFFFNDEEAIEILKDNRSVPPTEKALEICNEKGLLDPLTVKAVELGEENQGMVENAISGNMQLQNIMIDTIEQLGFGEINPEEAADYMIGQFEIKLEELKASS</sequence>
<dbReference type="Gene3D" id="3.40.190.10">
    <property type="entry name" value="Periplasmic binding protein-like II"/>
    <property type="match status" value="2"/>
</dbReference>
<dbReference type="InterPro" id="IPR050490">
    <property type="entry name" value="Bact_solute-bd_prot1"/>
</dbReference>
<feature type="signal peptide" evidence="2">
    <location>
        <begin position="1"/>
        <end position="23"/>
    </location>
</feature>
<comment type="caution">
    <text evidence="3">The sequence shown here is derived from an EMBL/GenBank/DDBJ whole genome shotgun (WGS) entry which is preliminary data.</text>
</comment>
<dbReference type="Pfam" id="PF01547">
    <property type="entry name" value="SBP_bac_1"/>
    <property type="match status" value="1"/>
</dbReference>
<dbReference type="EMBL" id="DWWT01000029">
    <property type="protein sequence ID" value="HJC05851.1"/>
    <property type="molecule type" value="Genomic_DNA"/>
</dbReference>
<feature type="region of interest" description="Disordered" evidence="1">
    <location>
        <begin position="28"/>
        <end position="48"/>
    </location>
</feature>
<dbReference type="InterPro" id="IPR006059">
    <property type="entry name" value="SBP"/>
</dbReference>
<organism evidence="3 4">
    <name type="scientific">Candidatus Enterocloster excrementipullorum</name>
    <dbReference type="NCBI Taxonomy" id="2838559"/>
    <lineage>
        <taxon>Bacteria</taxon>
        <taxon>Bacillati</taxon>
        <taxon>Bacillota</taxon>
        <taxon>Clostridia</taxon>
        <taxon>Lachnospirales</taxon>
        <taxon>Lachnospiraceae</taxon>
        <taxon>Enterocloster</taxon>
    </lineage>
</organism>
<protein>
    <submittedName>
        <fullName evidence="3">ABC transporter substrate-binding protein</fullName>
    </submittedName>
</protein>
<dbReference type="AlphaFoldDB" id="A0A9D2N0I7"/>
<dbReference type="Proteomes" id="UP000823910">
    <property type="component" value="Unassembled WGS sequence"/>
</dbReference>
<dbReference type="PROSITE" id="PS51257">
    <property type="entry name" value="PROKAR_LIPOPROTEIN"/>
    <property type="match status" value="1"/>
</dbReference>
<evidence type="ECO:0000313" key="3">
    <source>
        <dbReference type="EMBL" id="HJC05851.1"/>
    </source>
</evidence>
<accession>A0A9D2N0I7</accession>
<dbReference type="PANTHER" id="PTHR43649:SF11">
    <property type="entry name" value="ABC TRANSPORTER SUBSTRATE-BINDING PROTEIN YESO-RELATED"/>
    <property type="match status" value="1"/>
</dbReference>
<reference evidence="3" key="2">
    <citation type="submission" date="2021-04" db="EMBL/GenBank/DDBJ databases">
        <authorList>
            <person name="Gilroy R."/>
        </authorList>
    </citation>
    <scope>NUCLEOTIDE SEQUENCE</scope>
    <source>
        <strain evidence="3">CHK180-15479</strain>
    </source>
</reference>
<proteinExistence type="predicted"/>
<evidence type="ECO:0000256" key="1">
    <source>
        <dbReference type="SAM" id="MobiDB-lite"/>
    </source>
</evidence>
<feature type="chain" id="PRO_5039511957" evidence="2">
    <location>
        <begin position="24"/>
        <end position="453"/>
    </location>
</feature>
<gene>
    <name evidence="3" type="ORF">H9704_06820</name>
</gene>
<reference evidence="3" key="1">
    <citation type="journal article" date="2021" name="PeerJ">
        <title>Extensive microbial diversity within the chicken gut microbiome revealed by metagenomics and culture.</title>
        <authorList>
            <person name="Gilroy R."/>
            <person name="Ravi A."/>
            <person name="Getino M."/>
            <person name="Pursley I."/>
            <person name="Horton D.L."/>
            <person name="Alikhan N.F."/>
            <person name="Baker D."/>
            <person name="Gharbi K."/>
            <person name="Hall N."/>
            <person name="Watson M."/>
            <person name="Adriaenssens E.M."/>
            <person name="Foster-Nyarko E."/>
            <person name="Jarju S."/>
            <person name="Secka A."/>
            <person name="Antonio M."/>
            <person name="Oren A."/>
            <person name="Chaudhuri R.R."/>
            <person name="La Ragione R."/>
            <person name="Hildebrand F."/>
            <person name="Pallen M.J."/>
        </authorList>
    </citation>
    <scope>NUCLEOTIDE SEQUENCE</scope>
    <source>
        <strain evidence="3">CHK180-15479</strain>
    </source>
</reference>
<keyword evidence="2" id="KW-0732">Signal</keyword>